<proteinExistence type="predicted"/>
<dbReference type="RefSeq" id="WP_219289036.1">
    <property type="nucleotide sequence ID" value="NZ_RPHB01000004.1"/>
</dbReference>
<dbReference type="InterPro" id="IPR031329">
    <property type="entry name" value="NEUT/ALK_ceramidase_N"/>
</dbReference>
<dbReference type="PROSITE" id="PS51257">
    <property type="entry name" value="PROKAR_LIPOPROTEIN"/>
    <property type="match status" value="1"/>
</dbReference>
<dbReference type="Proteomes" id="UP000727490">
    <property type="component" value="Unassembled WGS sequence"/>
</dbReference>
<dbReference type="AlphaFoldDB" id="A0A951IZC6"/>
<accession>A0A951IZC6</accession>
<reference evidence="2 3" key="1">
    <citation type="journal article" date="2020" name="Syst. Appl. Microbiol.">
        <title>Arthrospiribacter ruber gen. nov., sp. nov., a novel bacterium isolated from Arthrospira cultures.</title>
        <authorList>
            <person name="Waleron M."/>
            <person name="Misztak A."/>
            <person name="Waleron M.M."/>
            <person name="Furmaniak M."/>
            <person name="Mrozik A."/>
            <person name="Waleron K."/>
        </authorList>
    </citation>
    <scope>NUCLEOTIDE SEQUENCE [LARGE SCALE GENOMIC DNA]</scope>
    <source>
        <strain evidence="2 3">DPMB0001</strain>
    </source>
</reference>
<comment type="caution">
    <text evidence="2">The sequence shown here is derived from an EMBL/GenBank/DDBJ whole genome shotgun (WGS) entry which is preliminary data.</text>
</comment>
<protein>
    <submittedName>
        <fullName evidence="2">Alkaline ceramidase</fullName>
    </submittedName>
</protein>
<feature type="domain" description="Neutral/alkaline non-lysosomal ceramidase N-terminal" evidence="1">
    <location>
        <begin position="52"/>
        <end position="250"/>
    </location>
</feature>
<keyword evidence="3" id="KW-1185">Reference proteome</keyword>
<gene>
    <name evidence="2" type="ORF">EGN73_10125</name>
</gene>
<sequence>MNSYKASFLTVFSILLGSLFIFSCSKTTEKETTGLSLYVGVSKAQINPEMGSYIAGDAQNRVFTGILDSLYAKAVVMFDGESSLALVTVDCIGLMYPDLIKVRSELSKMDFPIPFTPESLVISSTHTHSGPDVVGLWGKDYSQSGVSPQYQEFLIKTISDQIYLAAQQLTPVQASYAETNHHLPWVENIADKEIDHTVTSIQFKDHEDRNIVTLTNFACHPTYLDAVVSEVSADYPAGFYKKMEETLHGEHLFLQGAIGGWIQPNNKDGQHSTALASGESLAETVIKAFSEKSRSLKGSKIQFRKNYVDFEVENETWKLLAASGLIDREVDKTVNSEIAWFSIGEAHFATHPGETAPFYSLETKKLMPDGPKFVLGLSQDALGYINKPEMFENPDLPHADYLTRMSLGKNTAPKMMENLRILSNSQ</sequence>
<evidence type="ECO:0000313" key="3">
    <source>
        <dbReference type="Proteomes" id="UP000727490"/>
    </source>
</evidence>
<organism evidence="2 3">
    <name type="scientific">Arthrospiribacter ruber</name>
    <dbReference type="NCBI Taxonomy" id="2487934"/>
    <lineage>
        <taxon>Bacteria</taxon>
        <taxon>Pseudomonadati</taxon>
        <taxon>Bacteroidota</taxon>
        <taxon>Cytophagia</taxon>
        <taxon>Cytophagales</taxon>
        <taxon>Cyclobacteriaceae</taxon>
        <taxon>Arthrospiribacter</taxon>
    </lineage>
</organism>
<dbReference type="EMBL" id="RPHB01000004">
    <property type="protein sequence ID" value="MBW3468168.1"/>
    <property type="molecule type" value="Genomic_DNA"/>
</dbReference>
<evidence type="ECO:0000313" key="2">
    <source>
        <dbReference type="EMBL" id="MBW3468168.1"/>
    </source>
</evidence>
<dbReference type="Pfam" id="PF04734">
    <property type="entry name" value="Ceramidase_alk"/>
    <property type="match status" value="1"/>
</dbReference>
<evidence type="ECO:0000259" key="1">
    <source>
        <dbReference type="Pfam" id="PF04734"/>
    </source>
</evidence>
<name>A0A951IZC6_9BACT</name>